<dbReference type="AlphaFoldDB" id="A0A512IVY4"/>
<accession>A0A512IVY4</accession>
<evidence type="ECO:0000259" key="1">
    <source>
        <dbReference type="Pfam" id="PF00534"/>
    </source>
</evidence>
<protein>
    <recommendedName>
        <fullName evidence="6">Glycosyltransferase 2-like domain-containing protein</fullName>
    </recommendedName>
</protein>
<keyword evidence="5" id="KW-1185">Reference proteome</keyword>
<proteinExistence type="predicted"/>
<dbReference type="SUPFAM" id="SSF53756">
    <property type="entry name" value="UDP-Glycosyltransferase/glycogen phosphorylase"/>
    <property type="match status" value="1"/>
</dbReference>
<organism evidence="4 5">
    <name type="scientific">Methylobacterium haplocladii</name>
    <dbReference type="NCBI Taxonomy" id="1176176"/>
    <lineage>
        <taxon>Bacteria</taxon>
        <taxon>Pseudomonadati</taxon>
        <taxon>Pseudomonadota</taxon>
        <taxon>Alphaproteobacteria</taxon>
        <taxon>Hyphomicrobiales</taxon>
        <taxon>Methylobacteriaceae</taxon>
        <taxon>Methylobacterium</taxon>
    </lineage>
</organism>
<feature type="domain" description="Glycosyltransferase subfamily 4-like N-terminal" evidence="3">
    <location>
        <begin position="510"/>
        <end position="671"/>
    </location>
</feature>
<dbReference type="Proteomes" id="UP000321258">
    <property type="component" value="Unassembled WGS sequence"/>
</dbReference>
<dbReference type="PANTHER" id="PTHR43179">
    <property type="entry name" value="RHAMNOSYLTRANSFERASE WBBL"/>
    <property type="match status" value="1"/>
</dbReference>
<dbReference type="Gene3D" id="3.90.550.10">
    <property type="entry name" value="Spore Coat Polysaccharide Biosynthesis Protein SpsA, Chain A"/>
    <property type="match status" value="1"/>
</dbReference>
<reference evidence="4 5" key="1">
    <citation type="submission" date="2019-07" db="EMBL/GenBank/DDBJ databases">
        <title>Whole genome shotgun sequence of Methylobacterium haplocladii NBRC 107714.</title>
        <authorList>
            <person name="Hosoyama A."/>
            <person name="Uohara A."/>
            <person name="Ohji S."/>
            <person name="Ichikawa N."/>
        </authorList>
    </citation>
    <scope>NUCLEOTIDE SEQUENCE [LARGE SCALE GENOMIC DNA]</scope>
    <source>
        <strain evidence="4 5">NBRC 107714</strain>
    </source>
</reference>
<sequence>MHLDRTRLTLKQQLLISDLLGENKNVIWLEDGSDWLIPSRANSFVLPLLPGDIIEPTLLEDWSTEIESVSDISVVYGDEYSYNGTIINPVLYFKPDFSPETLICSNYIGRCAMTIDVFIQSGGLPAQFDEVDLWAVHLGFIKQDDISVVHVETLAMHIRYRSEDLLLTSGKRSIAMLNNKIIDLGLNGTAYWPDWARRSAIQSFDIKFPDTGPTVGIIIPTKNNYKVLDVCIRSIIDKTSYSNYSIFIVNNASDDADTVAYLQDIHQQKCKVVHIPSPDSGFSYSYVNNEAVNKVDTTLILFLNDDTEVVSESWLSQMVGWMGRNGVASTGAKLLFPDNLIQHAGLVNNLLDGSLPAPAFKLQPNLLLGTMSQDNTVRNYSALTAACLLTRRELFVQSGGFDDEQFRVAYNDCDYGFRLTQLGMRHVYVPSAVLYHYEGASRGRGAGNDKVEEELNFIRKYSTWVDPYWNRNLSLDSFEFKPSTRRTSKYKSKPNNPTVALFTHNLNFEGAPLVLYDISKGLIELGNSSVIVISPQDGPLRKSYELIGAVVCVFDKADLVSGSDVKQMEINLKEISLCLKLYAVDVVIANTVLCHWGLFCGILAKLPTIWIIHESEPPFYHLQEWGIFHVELARMLFQVNYVNVFVCYSTKNVYDSIAKIDNRIVIYNGFDSKMTAITYAQFDRNKERKLFGYDKDFVFILPGTVCIRKSQVDLIFAIEMLNENIVSQTQFLIVGDRDSPYSRELHAAIENLDDNRKSRVRVVLETSDIFRYYRMADGMIFTSRMESFPRVIQEAMFCSLPIISTPVFGISEQLRDKQSALFFEPGNYKQLCECIGEIVQNEIKRTKMAELAHQSLSRFPSIVDMKLRYINLVEEAYAASESEKKITARSLIKSSTLF</sequence>
<feature type="domain" description="Glycosyltransferase 2-like" evidence="2">
    <location>
        <begin position="217"/>
        <end position="330"/>
    </location>
</feature>
<dbReference type="Pfam" id="PF13439">
    <property type="entry name" value="Glyco_transf_4"/>
    <property type="match status" value="1"/>
</dbReference>
<comment type="caution">
    <text evidence="4">The sequence shown here is derived from an EMBL/GenBank/DDBJ whole genome shotgun (WGS) entry which is preliminary data.</text>
</comment>
<dbReference type="SUPFAM" id="SSF53448">
    <property type="entry name" value="Nucleotide-diphospho-sugar transferases"/>
    <property type="match status" value="1"/>
</dbReference>
<dbReference type="CDD" id="cd03801">
    <property type="entry name" value="GT4_PimA-like"/>
    <property type="match status" value="1"/>
</dbReference>
<evidence type="ECO:0000259" key="2">
    <source>
        <dbReference type="Pfam" id="PF00535"/>
    </source>
</evidence>
<dbReference type="Pfam" id="PF00535">
    <property type="entry name" value="Glycos_transf_2"/>
    <property type="match status" value="1"/>
</dbReference>
<dbReference type="InterPro" id="IPR028098">
    <property type="entry name" value="Glyco_trans_4-like_N"/>
</dbReference>
<feature type="domain" description="Glycosyl transferase family 1" evidence="1">
    <location>
        <begin position="686"/>
        <end position="852"/>
    </location>
</feature>
<dbReference type="InterPro" id="IPR029044">
    <property type="entry name" value="Nucleotide-diphossugar_trans"/>
</dbReference>
<dbReference type="InterPro" id="IPR001173">
    <property type="entry name" value="Glyco_trans_2-like"/>
</dbReference>
<evidence type="ECO:0000313" key="4">
    <source>
        <dbReference type="EMBL" id="GEP01823.1"/>
    </source>
</evidence>
<gene>
    <name evidence="4" type="ORF">MHA02_42100</name>
</gene>
<dbReference type="GO" id="GO:0016757">
    <property type="term" value="F:glycosyltransferase activity"/>
    <property type="evidence" value="ECO:0007669"/>
    <property type="project" value="InterPro"/>
</dbReference>
<name>A0A512IVY4_9HYPH</name>
<evidence type="ECO:0000313" key="5">
    <source>
        <dbReference type="Proteomes" id="UP000321258"/>
    </source>
</evidence>
<dbReference type="Gene3D" id="3.40.50.2000">
    <property type="entry name" value="Glycogen Phosphorylase B"/>
    <property type="match status" value="2"/>
</dbReference>
<dbReference type="EMBL" id="BJZT01000056">
    <property type="protein sequence ID" value="GEP01823.1"/>
    <property type="molecule type" value="Genomic_DNA"/>
</dbReference>
<dbReference type="InterPro" id="IPR001296">
    <property type="entry name" value="Glyco_trans_1"/>
</dbReference>
<dbReference type="Pfam" id="PF00534">
    <property type="entry name" value="Glycos_transf_1"/>
    <property type="match status" value="1"/>
</dbReference>
<evidence type="ECO:0000259" key="3">
    <source>
        <dbReference type="Pfam" id="PF13439"/>
    </source>
</evidence>
<evidence type="ECO:0008006" key="6">
    <source>
        <dbReference type="Google" id="ProtNLM"/>
    </source>
</evidence>
<dbReference type="PANTHER" id="PTHR43179:SF7">
    <property type="entry name" value="RHAMNOSYLTRANSFERASE WBBL"/>
    <property type="match status" value="1"/>
</dbReference>